<dbReference type="PANTHER" id="PTHR30485">
    <property type="entry name" value="NI/FE-HYDROGENASE 1 B-TYPE CYTOCHROME SUBUNIT"/>
    <property type="match status" value="1"/>
</dbReference>
<feature type="transmembrane region" description="Helical" evidence="6">
    <location>
        <begin position="190"/>
        <end position="207"/>
    </location>
</feature>
<feature type="transmembrane region" description="Helical" evidence="6">
    <location>
        <begin position="12"/>
        <end position="35"/>
    </location>
</feature>
<dbReference type="SUPFAM" id="SSF81342">
    <property type="entry name" value="Transmembrane di-heme cytochromes"/>
    <property type="match status" value="1"/>
</dbReference>
<proteinExistence type="predicted"/>
<keyword evidence="5 6" id="KW-0472">Membrane</keyword>
<evidence type="ECO:0000256" key="4">
    <source>
        <dbReference type="ARBA" id="ARBA00022989"/>
    </source>
</evidence>
<evidence type="ECO:0000256" key="1">
    <source>
        <dbReference type="ARBA" id="ARBA00004651"/>
    </source>
</evidence>
<feature type="transmembrane region" description="Helical" evidence="6">
    <location>
        <begin position="144"/>
        <end position="162"/>
    </location>
</feature>
<dbReference type="Gene3D" id="1.20.950.20">
    <property type="entry name" value="Transmembrane di-heme cytochromes, Chain C"/>
    <property type="match status" value="1"/>
</dbReference>
<evidence type="ECO:0000256" key="5">
    <source>
        <dbReference type="ARBA" id="ARBA00023136"/>
    </source>
</evidence>
<dbReference type="PANTHER" id="PTHR30485:SF2">
    <property type="entry name" value="BLL0597 PROTEIN"/>
    <property type="match status" value="1"/>
</dbReference>
<evidence type="ECO:0000256" key="2">
    <source>
        <dbReference type="ARBA" id="ARBA00022475"/>
    </source>
</evidence>
<protein>
    <submittedName>
        <fullName evidence="8">Cytochrome b561</fullName>
    </submittedName>
</protein>
<feature type="transmembrane region" description="Helical" evidence="6">
    <location>
        <begin position="41"/>
        <end position="58"/>
    </location>
</feature>
<evidence type="ECO:0000259" key="7">
    <source>
        <dbReference type="Pfam" id="PF01292"/>
    </source>
</evidence>
<reference evidence="9" key="1">
    <citation type="journal article" date="2019" name="Int. J. Syst. Evol. Microbiol.">
        <title>The Global Catalogue of Microorganisms (GCM) 10K type strain sequencing project: providing services to taxonomists for standard genome sequencing and annotation.</title>
        <authorList>
            <consortium name="The Broad Institute Genomics Platform"/>
            <consortium name="The Broad Institute Genome Sequencing Center for Infectious Disease"/>
            <person name="Wu L."/>
            <person name="Ma J."/>
        </authorList>
    </citation>
    <scope>NUCLEOTIDE SEQUENCE [LARGE SCALE GENOMIC DNA]</scope>
    <source>
        <strain evidence="9">JCM 11590</strain>
    </source>
</reference>
<evidence type="ECO:0000256" key="3">
    <source>
        <dbReference type="ARBA" id="ARBA00022692"/>
    </source>
</evidence>
<evidence type="ECO:0000256" key="6">
    <source>
        <dbReference type="SAM" id="Phobius"/>
    </source>
</evidence>
<feature type="domain" description="Cytochrome b561 bacterial/Ni-hydrogenase" evidence="7">
    <location>
        <begin position="5"/>
        <end position="174"/>
    </location>
</feature>
<evidence type="ECO:0000313" key="9">
    <source>
        <dbReference type="Proteomes" id="UP000633263"/>
    </source>
</evidence>
<keyword evidence="9" id="KW-1185">Reference proteome</keyword>
<comment type="subcellular location">
    <subcellularLocation>
        <location evidence="1">Cell membrane</location>
        <topology evidence="1">Multi-pass membrane protein</topology>
    </subcellularLocation>
</comment>
<organism evidence="8 9">
    <name type="scientific">Halopseudomonas pertucinogena</name>
    <dbReference type="NCBI Taxonomy" id="86175"/>
    <lineage>
        <taxon>Bacteria</taxon>
        <taxon>Pseudomonadati</taxon>
        <taxon>Pseudomonadota</taxon>
        <taxon>Gammaproteobacteria</taxon>
        <taxon>Pseudomonadales</taxon>
        <taxon>Pseudomonadaceae</taxon>
        <taxon>Halopseudomonas</taxon>
    </lineage>
</organism>
<dbReference type="InterPro" id="IPR011577">
    <property type="entry name" value="Cyt_b561_bac/Ni-Hgenase"/>
</dbReference>
<dbReference type="Pfam" id="PF01292">
    <property type="entry name" value="Ni_hydr_CYTB"/>
    <property type="match status" value="1"/>
</dbReference>
<keyword evidence="3 6" id="KW-0812">Transmembrane</keyword>
<dbReference type="RefSeq" id="WP_229710443.1">
    <property type="nucleotide sequence ID" value="NZ_BMNN01000004.1"/>
</dbReference>
<evidence type="ECO:0000313" key="8">
    <source>
        <dbReference type="EMBL" id="GGJ03141.1"/>
    </source>
</evidence>
<name>A0ABQ2CRW1_9GAMM</name>
<feature type="transmembrane region" description="Helical" evidence="6">
    <location>
        <begin position="91"/>
        <end position="112"/>
    </location>
</feature>
<gene>
    <name evidence="8" type="ORF">GCM10009083_19930</name>
</gene>
<sequence>MRITVWDLPLRLFHWLLAAAVAGALITINLGVSWIEWHARFGLAVVGLIAFRLVWGVVGSTHSRFASFVPTPSAVASYVRGHWRQPGHNPLGALSVYAMLGLFGFQAVSGLFTTDEIAFSGPLTRAVSSDLVATLSRLHRQTEWWLYLLLGLHVLSIIVYRLRGIKLVGPMIHGRKEVDQTVPQPRGGGVLAFIIAVGIAAAAVWLANGSWIPVPPPAPAPAW</sequence>
<keyword evidence="2" id="KW-1003">Cell membrane</keyword>
<keyword evidence="4 6" id="KW-1133">Transmembrane helix</keyword>
<dbReference type="InterPro" id="IPR051542">
    <property type="entry name" value="Hydrogenase_cytochrome"/>
</dbReference>
<dbReference type="InterPro" id="IPR016174">
    <property type="entry name" value="Di-haem_cyt_TM"/>
</dbReference>
<comment type="caution">
    <text evidence="8">The sequence shown here is derived from an EMBL/GenBank/DDBJ whole genome shotgun (WGS) entry which is preliminary data.</text>
</comment>
<accession>A0ABQ2CRW1</accession>
<dbReference type="Proteomes" id="UP000633263">
    <property type="component" value="Unassembled WGS sequence"/>
</dbReference>
<dbReference type="EMBL" id="BMNN01000004">
    <property type="protein sequence ID" value="GGJ03141.1"/>
    <property type="molecule type" value="Genomic_DNA"/>
</dbReference>